<comment type="caution">
    <text evidence="2">The sequence shown here is derived from an EMBL/GenBank/DDBJ whole genome shotgun (WGS) entry which is preliminary data.</text>
</comment>
<name>A0AAN9KYE2_CANGL</name>
<feature type="compositionally biased region" description="Basic residues" evidence="1">
    <location>
        <begin position="115"/>
        <end position="138"/>
    </location>
</feature>
<accession>A0AAN9KYE2</accession>
<evidence type="ECO:0000313" key="2">
    <source>
        <dbReference type="EMBL" id="KAK7323708.1"/>
    </source>
</evidence>
<evidence type="ECO:0000256" key="1">
    <source>
        <dbReference type="SAM" id="MobiDB-lite"/>
    </source>
</evidence>
<organism evidence="2 3">
    <name type="scientific">Canavalia gladiata</name>
    <name type="common">Sword bean</name>
    <name type="synonym">Dolichos gladiatus</name>
    <dbReference type="NCBI Taxonomy" id="3824"/>
    <lineage>
        <taxon>Eukaryota</taxon>
        <taxon>Viridiplantae</taxon>
        <taxon>Streptophyta</taxon>
        <taxon>Embryophyta</taxon>
        <taxon>Tracheophyta</taxon>
        <taxon>Spermatophyta</taxon>
        <taxon>Magnoliopsida</taxon>
        <taxon>eudicotyledons</taxon>
        <taxon>Gunneridae</taxon>
        <taxon>Pentapetalae</taxon>
        <taxon>rosids</taxon>
        <taxon>fabids</taxon>
        <taxon>Fabales</taxon>
        <taxon>Fabaceae</taxon>
        <taxon>Papilionoideae</taxon>
        <taxon>50 kb inversion clade</taxon>
        <taxon>NPAAA clade</taxon>
        <taxon>indigoferoid/millettioid clade</taxon>
        <taxon>Phaseoleae</taxon>
        <taxon>Canavalia</taxon>
    </lineage>
</organism>
<feature type="region of interest" description="Disordered" evidence="1">
    <location>
        <begin position="93"/>
        <end position="174"/>
    </location>
</feature>
<dbReference type="Proteomes" id="UP001367508">
    <property type="component" value="Unassembled WGS sequence"/>
</dbReference>
<sequence>MLSLTPSHFALSDKTRSAKTPYPLLTTVSHRLICTESPPFGQAPELLESGGTSKQRRTTRLRGSASVSSIQDRDVAQDFSSWEKHSLFSGAVLHEKNPSGQGGNQTRLGSAPYTRHWHVGRTLHGWGTRRKGSMRRITSRSTAPDHQRPVVARSGAPAGKGRQRHSPPARHHQQ</sequence>
<keyword evidence="3" id="KW-1185">Reference proteome</keyword>
<reference evidence="2 3" key="1">
    <citation type="submission" date="2024-01" db="EMBL/GenBank/DDBJ databases">
        <title>The genomes of 5 underutilized Papilionoideae crops provide insights into root nodulation and disease resistanc.</title>
        <authorList>
            <person name="Jiang F."/>
        </authorList>
    </citation>
    <scope>NUCLEOTIDE SEQUENCE [LARGE SCALE GENOMIC DNA]</scope>
    <source>
        <strain evidence="2">LVBAO_FW01</strain>
        <tissue evidence="2">Leaves</tissue>
    </source>
</reference>
<feature type="region of interest" description="Disordered" evidence="1">
    <location>
        <begin position="40"/>
        <end position="74"/>
    </location>
</feature>
<gene>
    <name evidence="2" type="ORF">VNO77_27198</name>
</gene>
<proteinExistence type="predicted"/>
<feature type="compositionally biased region" description="Basic residues" evidence="1">
    <location>
        <begin position="161"/>
        <end position="174"/>
    </location>
</feature>
<protein>
    <submittedName>
        <fullName evidence="2">Uncharacterized protein</fullName>
    </submittedName>
</protein>
<dbReference type="EMBL" id="JAYMYQ010000006">
    <property type="protein sequence ID" value="KAK7323708.1"/>
    <property type="molecule type" value="Genomic_DNA"/>
</dbReference>
<dbReference type="AlphaFoldDB" id="A0AAN9KYE2"/>
<evidence type="ECO:0000313" key="3">
    <source>
        <dbReference type="Proteomes" id="UP001367508"/>
    </source>
</evidence>